<name>A0A6J5LLX8_9CAUD</name>
<reference evidence="1" key="1">
    <citation type="submission" date="2020-04" db="EMBL/GenBank/DDBJ databases">
        <authorList>
            <person name="Chiriac C."/>
            <person name="Salcher M."/>
            <person name="Ghai R."/>
            <person name="Kavagutti S V."/>
        </authorList>
    </citation>
    <scope>NUCLEOTIDE SEQUENCE</scope>
</reference>
<evidence type="ECO:0000313" key="1">
    <source>
        <dbReference type="EMBL" id="CAB4135554.1"/>
    </source>
</evidence>
<dbReference type="EMBL" id="LR796300">
    <property type="protein sequence ID" value="CAB4135554.1"/>
    <property type="molecule type" value="Genomic_DNA"/>
</dbReference>
<proteinExistence type="predicted"/>
<organism evidence="1">
    <name type="scientific">uncultured Caudovirales phage</name>
    <dbReference type="NCBI Taxonomy" id="2100421"/>
    <lineage>
        <taxon>Viruses</taxon>
        <taxon>Duplodnaviria</taxon>
        <taxon>Heunggongvirae</taxon>
        <taxon>Uroviricota</taxon>
        <taxon>Caudoviricetes</taxon>
        <taxon>Peduoviridae</taxon>
        <taxon>Maltschvirus</taxon>
        <taxon>Maltschvirus maltsch</taxon>
    </lineage>
</organism>
<gene>
    <name evidence="1" type="ORF">UFOVP285_55</name>
</gene>
<protein>
    <submittedName>
        <fullName evidence="1">Uncharacterized protein</fullName>
    </submittedName>
</protein>
<accession>A0A6J5LLX8</accession>
<sequence length="219" mass="24853">MAFVGISKDFMTRVEEKIGKMRQSEVKALGEETPKLHIHNTDPFFMQTYWGDHAPLYKQMPNEWLTPIETAYMKFKIPGANRKREIDNWFSFHAKPTNGAPFPIPPRTSTYEARECDPTNPLMAEVLDYATKLNEIDLRWETVKAKVVVFLHACKSANEAIKLWPDVKTYFHADDVKRLEYKTERSGSKDSAAAAALANIDTNEVMSAAVIARLSGAQV</sequence>